<dbReference type="Ensembl" id="ENSANAT00000021398.1">
    <property type="protein sequence ID" value="ENSANAP00000003717.1"/>
    <property type="gene ID" value="ENSANAG00000019820.1"/>
</dbReference>
<dbReference type="InterPro" id="IPR050754">
    <property type="entry name" value="FKBP4/5/8-like"/>
</dbReference>
<dbReference type="InterPro" id="IPR029000">
    <property type="entry name" value="Cyclophilin-like_dom_sf"/>
</dbReference>
<dbReference type="SUPFAM" id="SSF50891">
    <property type="entry name" value="Cyclophilin-like"/>
    <property type="match status" value="1"/>
</dbReference>
<evidence type="ECO:0000256" key="4">
    <source>
        <dbReference type="ARBA" id="ARBA00022803"/>
    </source>
</evidence>
<evidence type="ECO:0000256" key="3">
    <source>
        <dbReference type="ARBA" id="ARBA00022737"/>
    </source>
</evidence>
<dbReference type="GeneTree" id="ENSGT00940000154672"/>
<organism evidence="11 12">
    <name type="scientific">Aotus nancymaae</name>
    <name type="common">Ma's night monkey</name>
    <dbReference type="NCBI Taxonomy" id="37293"/>
    <lineage>
        <taxon>Eukaryota</taxon>
        <taxon>Metazoa</taxon>
        <taxon>Chordata</taxon>
        <taxon>Craniata</taxon>
        <taxon>Vertebrata</taxon>
        <taxon>Euteleostomi</taxon>
        <taxon>Mammalia</taxon>
        <taxon>Eutheria</taxon>
        <taxon>Euarchontoglires</taxon>
        <taxon>Primates</taxon>
        <taxon>Haplorrhini</taxon>
        <taxon>Platyrrhini</taxon>
        <taxon>Aotidae</taxon>
        <taxon>Aotus</taxon>
    </lineage>
</organism>
<dbReference type="PANTHER" id="PTHR46512">
    <property type="entry name" value="PEPTIDYLPROLYL ISOMERASE"/>
    <property type="match status" value="1"/>
</dbReference>
<keyword evidence="4 9" id="KW-0802">TPR repeat</keyword>
<name>A0A2K5C4V3_AOTNA</name>
<proteinExistence type="predicted"/>
<evidence type="ECO:0000259" key="10">
    <source>
        <dbReference type="PROSITE" id="PS50072"/>
    </source>
</evidence>
<evidence type="ECO:0000256" key="8">
    <source>
        <dbReference type="ARBA" id="ARBA00029569"/>
    </source>
</evidence>
<dbReference type="AlphaFoldDB" id="A0A2K5C4V3"/>
<evidence type="ECO:0000256" key="1">
    <source>
        <dbReference type="ARBA" id="ARBA00000971"/>
    </source>
</evidence>
<dbReference type="FunFam" id="1.25.40.10:FF:000029">
    <property type="entry name" value="peptidyl-prolyl cis-trans isomerase D"/>
    <property type="match status" value="1"/>
</dbReference>
<keyword evidence="7" id="KW-0413">Isomerase</keyword>
<evidence type="ECO:0000256" key="9">
    <source>
        <dbReference type="PROSITE-ProRule" id="PRU00339"/>
    </source>
</evidence>
<keyword evidence="3" id="KW-0677">Repeat</keyword>
<protein>
    <recommendedName>
        <fullName evidence="2">peptidylprolyl isomerase</fullName>
        <ecNumber evidence="2">5.2.1.8</ecNumber>
    </recommendedName>
    <alternativeName>
        <fullName evidence="8">Rotamase</fullName>
    </alternativeName>
</protein>
<dbReference type="PRINTS" id="PR00153">
    <property type="entry name" value="CSAPPISMRASE"/>
</dbReference>
<keyword evidence="5" id="KW-0697">Rotamase</keyword>
<dbReference type="Gene3D" id="1.25.40.10">
    <property type="entry name" value="Tetratricopeptide repeat domain"/>
    <property type="match status" value="1"/>
</dbReference>
<dbReference type="Proteomes" id="UP000233020">
    <property type="component" value="Unplaced"/>
</dbReference>
<evidence type="ECO:0000313" key="11">
    <source>
        <dbReference type="Ensembl" id="ENSANAP00000003717.1"/>
    </source>
</evidence>
<accession>A0A2K5C4V3</accession>
<feature type="repeat" description="TPR" evidence="9">
    <location>
        <begin position="245"/>
        <end position="278"/>
    </location>
</feature>
<dbReference type="Pfam" id="PF00160">
    <property type="entry name" value="Pro_isomerase"/>
    <property type="match status" value="1"/>
</dbReference>
<reference evidence="11" key="1">
    <citation type="submission" date="2025-08" db="UniProtKB">
        <authorList>
            <consortium name="Ensembl"/>
        </authorList>
    </citation>
    <scope>IDENTIFICATION</scope>
</reference>
<evidence type="ECO:0000256" key="5">
    <source>
        <dbReference type="ARBA" id="ARBA00023110"/>
    </source>
</evidence>
<dbReference type="PANTHER" id="PTHR46512:SF9">
    <property type="entry name" value="PEPTIDYLPROLYL ISOMERASE"/>
    <property type="match status" value="1"/>
</dbReference>
<dbReference type="STRING" id="37293.ENSANAP00000003717"/>
<evidence type="ECO:0000313" key="12">
    <source>
        <dbReference type="Proteomes" id="UP000233020"/>
    </source>
</evidence>
<comment type="catalytic activity">
    <reaction evidence="1">
        <text>[protein]-peptidylproline (omega=180) = [protein]-peptidylproline (omega=0)</text>
        <dbReference type="Rhea" id="RHEA:16237"/>
        <dbReference type="Rhea" id="RHEA-COMP:10747"/>
        <dbReference type="Rhea" id="RHEA-COMP:10748"/>
        <dbReference type="ChEBI" id="CHEBI:83833"/>
        <dbReference type="ChEBI" id="CHEBI:83834"/>
        <dbReference type="EC" id="5.2.1.8"/>
    </reaction>
</comment>
<dbReference type="GO" id="GO:0003755">
    <property type="term" value="F:peptidyl-prolyl cis-trans isomerase activity"/>
    <property type="evidence" value="ECO:0007669"/>
    <property type="project" value="UniProtKB-KW"/>
</dbReference>
<dbReference type="Gene3D" id="2.40.100.10">
    <property type="entry name" value="Cyclophilin-like"/>
    <property type="match status" value="1"/>
</dbReference>
<sequence>DVAPAPQAKPSNPSNPQVFFDVDIGGERVGQIVLELFAYIVPKTAENFCALCTGEKGIGPTTGKSLHFEGCPFHRIIKKFMIQCGDFSNLNGTGGVSIYGEILKMKISIISMIGRAATQMVLSFLSQQFQLLICMGNVVFGKVIEGIGVARILENVEEGNDWGIFPKDGSGDSHPDFPEDADIDLKDVDKILLMTEDLKNIGNTFFKSQNWEMAIKKYAKGLRYIDSSKAVIEIADRTKLQPIALSCVLNIGACKLKMSNWQEAIDSCLEALEMDPLNIKALYQRAQGWQGFKEYDQALADLKKTQEIAPEDKAIQAELLKVKQKIKAQKDKEKAVYAKMFA</sequence>
<feature type="domain" description="PPIase cyclophilin-type" evidence="10">
    <location>
        <begin position="19"/>
        <end position="166"/>
    </location>
</feature>
<evidence type="ECO:0000256" key="2">
    <source>
        <dbReference type="ARBA" id="ARBA00013194"/>
    </source>
</evidence>
<reference evidence="11" key="2">
    <citation type="submission" date="2025-09" db="UniProtKB">
        <authorList>
            <consortium name="Ensembl"/>
        </authorList>
    </citation>
    <scope>IDENTIFICATION</scope>
</reference>
<dbReference type="SMART" id="SM00028">
    <property type="entry name" value="TPR"/>
    <property type="match status" value="3"/>
</dbReference>
<dbReference type="EC" id="5.2.1.8" evidence="2"/>
<dbReference type="PROSITE" id="PS50072">
    <property type="entry name" value="CSA_PPIASE_2"/>
    <property type="match status" value="1"/>
</dbReference>
<keyword evidence="12" id="KW-1185">Reference proteome</keyword>
<dbReference type="InterPro" id="IPR011990">
    <property type="entry name" value="TPR-like_helical_dom_sf"/>
</dbReference>
<dbReference type="PROSITE" id="PS50005">
    <property type="entry name" value="TPR"/>
    <property type="match status" value="1"/>
</dbReference>
<evidence type="ECO:0000256" key="7">
    <source>
        <dbReference type="ARBA" id="ARBA00023235"/>
    </source>
</evidence>
<keyword evidence="6" id="KW-0143">Chaperone</keyword>
<dbReference type="InterPro" id="IPR002130">
    <property type="entry name" value="Cyclophilin-type_PPIase_dom"/>
</dbReference>
<dbReference type="InterPro" id="IPR019734">
    <property type="entry name" value="TPR_rpt"/>
</dbReference>
<dbReference type="SUPFAM" id="SSF48452">
    <property type="entry name" value="TPR-like"/>
    <property type="match status" value="1"/>
</dbReference>
<evidence type="ECO:0000256" key="6">
    <source>
        <dbReference type="ARBA" id="ARBA00023186"/>
    </source>
</evidence>